<proteinExistence type="predicted"/>
<organism evidence="7">
    <name type="scientific">Tetraselmis sp. GSL018</name>
    <dbReference type="NCBI Taxonomy" id="582737"/>
    <lineage>
        <taxon>Eukaryota</taxon>
        <taxon>Viridiplantae</taxon>
        <taxon>Chlorophyta</taxon>
        <taxon>core chlorophytes</taxon>
        <taxon>Chlorodendrophyceae</taxon>
        <taxon>Chlorodendrales</taxon>
        <taxon>Chlorodendraceae</taxon>
        <taxon>Tetraselmis</taxon>
    </lineage>
</organism>
<evidence type="ECO:0000256" key="4">
    <source>
        <dbReference type="PROSITE-ProRule" id="PRU00176"/>
    </source>
</evidence>
<keyword evidence="3" id="KW-0539">Nucleus</keyword>
<reference evidence="7" key="1">
    <citation type="submission" date="2014-05" db="EMBL/GenBank/DDBJ databases">
        <title>The transcriptome of the halophilic microalga Tetraselmis sp. GSL018 isolated from the Great Salt Lake, Utah.</title>
        <authorList>
            <person name="Jinkerson R.E."/>
            <person name="D'Adamo S."/>
            <person name="Posewitz M.C."/>
        </authorList>
    </citation>
    <scope>NUCLEOTIDE SEQUENCE</scope>
    <source>
        <strain evidence="7">GSL018</strain>
    </source>
</reference>
<name>A0A061QJ77_9CHLO</name>
<accession>A0A061QJ77</accession>
<dbReference type="SMART" id="SM00360">
    <property type="entry name" value="RRM"/>
    <property type="match status" value="1"/>
</dbReference>
<gene>
    <name evidence="7" type="primary">NOP15</name>
    <name evidence="7" type="ORF">TSPGSL018_28509</name>
</gene>
<evidence type="ECO:0000256" key="2">
    <source>
        <dbReference type="ARBA" id="ARBA00022884"/>
    </source>
</evidence>
<dbReference type="InterPro" id="IPR000504">
    <property type="entry name" value="RRM_dom"/>
</dbReference>
<feature type="region of interest" description="Disordered" evidence="5">
    <location>
        <begin position="1"/>
        <end position="53"/>
    </location>
</feature>
<dbReference type="CDD" id="cd12307">
    <property type="entry name" value="RRM_NIFK_like"/>
    <property type="match status" value="1"/>
</dbReference>
<comment type="subcellular location">
    <subcellularLocation>
        <location evidence="1">Nucleus</location>
        <location evidence="1">Nucleolus</location>
    </subcellularLocation>
</comment>
<protein>
    <submittedName>
        <fullName evidence="7">Nucleolar protein 15</fullName>
    </submittedName>
</protein>
<sequence>MVLKRAAGKRKSRPTETDSVSGRDGKAKKADEFRGEEADETAQLPSSSDSEDSSVVYIGHIPHGFYEKELKGFFSQFGDVERWRVSRNKRTGRSKGYAFVKFEHPEVAKIAAEAMDGYHMFKQSLKCQVMKKRDVHPELFNKSNKVLEMKPWRKIEAEQHNKQRTPEQAQQRNLRAIKRDKRRLQQIQSAGLDFEYESLQEKLPKGPTHKKF</sequence>
<dbReference type="Gene3D" id="3.30.70.330">
    <property type="match status" value="1"/>
</dbReference>
<feature type="compositionally biased region" description="Basic residues" evidence="5">
    <location>
        <begin position="1"/>
        <end position="12"/>
    </location>
</feature>
<evidence type="ECO:0000256" key="3">
    <source>
        <dbReference type="ARBA" id="ARBA00023242"/>
    </source>
</evidence>
<dbReference type="InterPro" id="IPR012677">
    <property type="entry name" value="Nucleotide-bd_a/b_plait_sf"/>
</dbReference>
<dbReference type="PANTHER" id="PTHR46754">
    <property type="entry name" value="MKI67 FHA DOMAIN-INTERACTING NUCLEOLAR PHOSPHOPROTEIN"/>
    <property type="match status" value="1"/>
</dbReference>
<evidence type="ECO:0000256" key="5">
    <source>
        <dbReference type="SAM" id="MobiDB-lite"/>
    </source>
</evidence>
<dbReference type="AlphaFoldDB" id="A0A061QJ77"/>
<dbReference type="PROSITE" id="PS50102">
    <property type="entry name" value="RRM"/>
    <property type="match status" value="1"/>
</dbReference>
<evidence type="ECO:0000259" key="6">
    <source>
        <dbReference type="PROSITE" id="PS50102"/>
    </source>
</evidence>
<dbReference type="GO" id="GO:0005730">
    <property type="term" value="C:nucleolus"/>
    <property type="evidence" value="ECO:0007669"/>
    <property type="project" value="UniProtKB-SubCell"/>
</dbReference>
<dbReference type="GO" id="GO:0003723">
    <property type="term" value="F:RNA binding"/>
    <property type="evidence" value="ECO:0007669"/>
    <property type="project" value="UniProtKB-UniRule"/>
</dbReference>
<evidence type="ECO:0000256" key="1">
    <source>
        <dbReference type="ARBA" id="ARBA00004604"/>
    </source>
</evidence>
<keyword evidence="2 4" id="KW-0694">RNA-binding</keyword>
<dbReference type="SUPFAM" id="SSF54928">
    <property type="entry name" value="RNA-binding domain, RBD"/>
    <property type="match status" value="1"/>
</dbReference>
<dbReference type="Pfam" id="PF00076">
    <property type="entry name" value="RRM_1"/>
    <property type="match status" value="1"/>
</dbReference>
<dbReference type="EMBL" id="GBEZ01026611">
    <property type="protein sequence ID" value="JAC60612.1"/>
    <property type="molecule type" value="Transcribed_RNA"/>
</dbReference>
<dbReference type="InterPro" id="IPR035979">
    <property type="entry name" value="RBD_domain_sf"/>
</dbReference>
<feature type="domain" description="RRM" evidence="6">
    <location>
        <begin position="54"/>
        <end position="132"/>
    </location>
</feature>
<feature type="compositionally biased region" description="Basic and acidic residues" evidence="5">
    <location>
        <begin position="13"/>
        <end position="36"/>
    </location>
</feature>
<evidence type="ECO:0000313" key="7">
    <source>
        <dbReference type="EMBL" id="JAC60612.1"/>
    </source>
</evidence>